<sequence>MFDQTSLSRSMLGSDNPCPLGCILQPKLLIDGWCLTSVRSALLPGCEQLSYVGDTHEAGR</sequence>
<dbReference type="EMBL" id="JACHBQ010000001">
    <property type="protein sequence ID" value="MBB5643161.1"/>
    <property type="molecule type" value="Genomic_DNA"/>
</dbReference>
<dbReference type="EMBL" id="JPXF01000030">
    <property type="protein sequence ID" value="KGJ76923.1"/>
    <property type="molecule type" value="Genomic_DNA"/>
</dbReference>
<keyword evidence="3" id="KW-1185">Reference proteome</keyword>
<gene>
    <name evidence="2" type="ORF">BJ997_003709</name>
    <name evidence="1" type="ORF">GY21_08755</name>
</gene>
<proteinExistence type="predicted"/>
<name>A0A099JHF1_9MICO</name>
<evidence type="ECO:0000313" key="4">
    <source>
        <dbReference type="Proteomes" id="UP000561726"/>
    </source>
</evidence>
<dbReference type="Proteomes" id="UP000029864">
    <property type="component" value="Unassembled WGS sequence"/>
</dbReference>
<reference evidence="2 4" key="2">
    <citation type="submission" date="2020-08" db="EMBL/GenBank/DDBJ databases">
        <title>Sequencing the genomes of 1000 actinobacteria strains.</title>
        <authorList>
            <person name="Klenk H.-P."/>
        </authorList>
    </citation>
    <scope>NUCLEOTIDE SEQUENCE [LARGE SCALE GENOMIC DNA]</scope>
    <source>
        <strain evidence="2 4">DSM 21065</strain>
    </source>
</reference>
<evidence type="ECO:0000313" key="2">
    <source>
        <dbReference type="EMBL" id="MBB5643161.1"/>
    </source>
</evidence>
<organism evidence="1 3">
    <name type="scientific">Cryobacterium roopkundense</name>
    <dbReference type="NCBI Taxonomy" id="1001240"/>
    <lineage>
        <taxon>Bacteria</taxon>
        <taxon>Bacillati</taxon>
        <taxon>Actinomycetota</taxon>
        <taxon>Actinomycetes</taxon>
        <taxon>Micrococcales</taxon>
        <taxon>Microbacteriaceae</taxon>
        <taxon>Cryobacterium</taxon>
    </lineage>
</organism>
<dbReference type="AlphaFoldDB" id="A0A099JHF1"/>
<accession>A0A099JHF1</accession>
<dbReference type="Proteomes" id="UP000561726">
    <property type="component" value="Unassembled WGS sequence"/>
</dbReference>
<protein>
    <submittedName>
        <fullName evidence="1">Uncharacterized protein</fullName>
    </submittedName>
</protein>
<comment type="caution">
    <text evidence="1">The sequence shown here is derived from an EMBL/GenBank/DDBJ whole genome shotgun (WGS) entry which is preliminary data.</text>
</comment>
<reference evidence="1 3" key="1">
    <citation type="submission" date="2014-08" db="EMBL/GenBank/DDBJ databases">
        <authorList>
            <person name="Sisinthy S."/>
        </authorList>
    </citation>
    <scope>NUCLEOTIDE SEQUENCE [LARGE SCALE GENOMIC DNA]</scope>
    <source>
        <strain evidence="1 3">RuG17</strain>
    </source>
</reference>
<evidence type="ECO:0000313" key="1">
    <source>
        <dbReference type="EMBL" id="KGJ76923.1"/>
    </source>
</evidence>
<evidence type="ECO:0000313" key="3">
    <source>
        <dbReference type="Proteomes" id="UP000029864"/>
    </source>
</evidence>